<evidence type="ECO:0000256" key="3">
    <source>
        <dbReference type="SAM" id="Phobius"/>
    </source>
</evidence>
<keyword evidence="3" id="KW-0812">Transmembrane</keyword>
<name>A0ABV6R7E9_9MICO</name>
<dbReference type="RefSeq" id="WP_376978062.1">
    <property type="nucleotide sequence ID" value="NZ_JBHLSV010000003.1"/>
</dbReference>
<dbReference type="InterPro" id="IPR029050">
    <property type="entry name" value="Immunoprotect_excell_Ig-like"/>
</dbReference>
<evidence type="ECO:0000313" key="5">
    <source>
        <dbReference type="Proteomes" id="UP001589793"/>
    </source>
</evidence>
<keyword evidence="3" id="KW-1133">Transmembrane helix</keyword>
<feature type="region of interest" description="Disordered" evidence="2">
    <location>
        <begin position="1"/>
        <end position="65"/>
    </location>
</feature>
<keyword evidence="5" id="KW-1185">Reference proteome</keyword>
<accession>A0ABV6R7E9</accession>
<comment type="caution">
    <text evidence="4">The sequence shown here is derived from an EMBL/GenBank/DDBJ whole genome shotgun (WGS) entry which is preliminary data.</text>
</comment>
<evidence type="ECO:0008006" key="6">
    <source>
        <dbReference type="Google" id="ProtNLM"/>
    </source>
</evidence>
<feature type="transmembrane region" description="Helical" evidence="3">
    <location>
        <begin position="72"/>
        <end position="95"/>
    </location>
</feature>
<organism evidence="4 5">
    <name type="scientific">Brachybacterium hainanense</name>
    <dbReference type="NCBI Taxonomy" id="1541174"/>
    <lineage>
        <taxon>Bacteria</taxon>
        <taxon>Bacillati</taxon>
        <taxon>Actinomycetota</taxon>
        <taxon>Actinomycetes</taxon>
        <taxon>Micrococcales</taxon>
        <taxon>Dermabacteraceae</taxon>
        <taxon>Brachybacterium</taxon>
    </lineage>
</organism>
<evidence type="ECO:0000313" key="4">
    <source>
        <dbReference type="EMBL" id="MFC0672905.1"/>
    </source>
</evidence>
<reference evidence="4 5" key="1">
    <citation type="submission" date="2024-09" db="EMBL/GenBank/DDBJ databases">
        <authorList>
            <person name="Sun Q."/>
            <person name="Mori K."/>
        </authorList>
    </citation>
    <scope>NUCLEOTIDE SEQUENCE [LARGE SCALE GENOMIC DNA]</scope>
    <source>
        <strain evidence="4 5">CICC 10874</strain>
    </source>
</reference>
<keyword evidence="1" id="KW-0732">Signal</keyword>
<dbReference type="EMBL" id="JBHLSV010000003">
    <property type="protein sequence ID" value="MFC0672905.1"/>
    <property type="molecule type" value="Genomic_DNA"/>
</dbReference>
<keyword evidence="3" id="KW-0472">Membrane</keyword>
<evidence type="ECO:0000256" key="2">
    <source>
        <dbReference type="SAM" id="MobiDB-lite"/>
    </source>
</evidence>
<dbReference type="Proteomes" id="UP001589793">
    <property type="component" value="Unassembled WGS sequence"/>
</dbReference>
<proteinExistence type="predicted"/>
<sequence>MSEPRTGQSPAGEAPYAYDGAPPSTGTAPREAVMRPVPEEFPTPPPRPAGWNRRMPEPAGAEPLRRRSRRGLILALCMIGILICAIGTGAGFLVLRNLERSGSSAQDDPAASSSPARGELVLGGITVRDAALEQGVASVGDAGRQIVPEGEFAVLTVEIVNDSPQPVSLGASIRLIGEDGTTYEPDPEAGRAHLAESEAYGLADTGEAVRFHAVYDVPVGTVIRGADVDFSRYPGGGSGELPL</sequence>
<dbReference type="Gene3D" id="2.60.40.1240">
    <property type="match status" value="1"/>
</dbReference>
<gene>
    <name evidence="4" type="ORF">ACFFF6_02925</name>
</gene>
<evidence type="ECO:0000256" key="1">
    <source>
        <dbReference type="ARBA" id="ARBA00022729"/>
    </source>
</evidence>
<feature type="compositionally biased region" description="Pro residues" evidence="2">
    <location>
        <begin position="39"/>
        <end position="48"/>
    </location>
</feature>
<protein>
    <recommendedName>
        <fullName evidence="6">DUF4352 domain-containing protein</fullName>
    </recommendedName>
</protein>